<evidence type="ECO:0008006" key="3">
    <source>
        <dbReference type="Google" id="ProtNLM"/>
    </source>
</evidence>
<dbReference type="Proteomes" id="UP000595426">
    <property type="component" value="Chromosome"/>
</dbReference>
<dbReference type="RefSeq" id="WP_157877524.1">
    <property type="nucleotide sequence ID" value="NZ_CBCSDR010000002.1"/>
</dbReference>
<proteinExistence type="predicted"/>
<accession>A0A7T7V291</accession>
<name>A0A7T7V291_9FLAO</name>
<dbReference type="EMBL" id="CP067018">
    <property type="protein sequence ID" value="QQN60571.1"/>
    <property type="molecule type" value="Genomic_DNA"/>
</dbReference>
<sequence length="55" mass="5834">MKKIDRKKLSSIQGGNNVGGGQAYCLINGKLRAWGGGCDSKCPDGMTPFCDVSRN</sequence>
<evidence type="ECO:0000313" key="1">
    <source>
        <dbReference type="EMBL" id="QQN60571.1"/>
    </source>
</evidence>
<organism evidence="1 2">
    <name type="scientific">Elizabethkingia bruuniana</name>
    <dbReference type="NCBI Taxonomy" id="1756149"/>
    <lineage>
        <taxon>Bacteria</taxon>
        <taxon>Pseudomonadati</taxon>
        <taxon>Bacteroidota</taxon>
        <taxon>Flavobacteriia</taxon>
        <taxon>Flavobacteriales</taxon>
        <taxon>Weeksellaceae</taxon>
        <taxon>Elizabethkingia</taxon>
    </lineage>
</organism>
<evidence type="ECO:0000313" key="2">
    <source>
        <dbReference type="Proteomes" id="UP000595426"/>
    </source>
</evidence>
<keyword evidence="2" id="KW-1185">Reference proteome</keyword>
<dbReference type="AlphaFoldDB" id="A0A7T7V291"/>
<reference evidence="1 2" key="1">
    <citation type="submission" date="2020-12" db="EMBL/GenBank/DDBJ databases">
        <title>FDA dAtabase for Regulatory Grade micrObial Sequences (FDA-ARGOS): Supporting development and validation of Infectious Disease Dx tests.</title>
        <authorList>
            <person name="Kerrigan L."/>
            <person name="Long C."/>
            <person name="Tallon L."/>
            <person name="Sadzewicz L."/>
            <person name="Zhao X."/>
            <person name="Boylan J."/>
            <person name="Ott S."/>
            <person name="Bowen H."/>
            <person name="Vavikolanu K."/>
            <person name="Mehta A."/>
            <person name="Aluvathingal J."/>
            <person name="Nadendla S."/>
            <person name="Yan Y."/>
            <person name="Sichtig H."/>
        </authorList>
    </citation>
    <scope>NUCLEOTIDE SEQUENCE [LARGE SCALE GENOMIC DNA]</scope>
    <source>
        <strain evidence="1 2">FDAARGOS_1031</strain>
    </source>
</reference>
<dbReference type="GeneID" id="93135361"/>
<protein>
    <recommendedName>
        <fullName evidence="3">Bacteriocin</fullName>
    </recommendedName>
</protein>
<gene>
    <name evidence="1" type="ORF">I6H88_08395</name>
</gene>